<dbReference type="AlphaFoldDB" id="V6IUP7"/>
<dbReference type="Pfam" id="PF01636">
    <property type="entry name" value="APH"/>
    <property type="match status" value="1"/>
</dbReference>
<dbReference type="SUPFAM" id="SSF56112">
    <property type="entry name" value="Protein kinase-like (PK-like)"/>
    <property type="match status" value="1"/>
</dbReference>
<dbReference type="OrthoDB" id="3806873at2"/>
<dbReference type="eggNOG" id="COG3173">
    <property type="taxonomic scope" value="Bacteria"/>
</dbReference>
<dbReference type="GO" id="GO:0016740">
    <property type="term" value="F:transferase activity"/>
    <property type="evidence" value="ECO:0007669"/>
    <property type="project" value="UniProtKB-KW"/>
</dbReference>
<keyword evidence="3" id="KW-1185">Reference proteome</keyword>
<dbReference type="STRING" id="1395513.P343_14935"/>
<comment type="caution">
    <text evidence="2">The sequence shown here is derived from an EMBL/GenBank/DDBJ whole genome shotgun (WGS) entry which is preliminary data.</text>
</comment>
<dbReference type="InterPro" id="IPR011009">
    <property type="entry name" value="Kinase-like_dom_sf"/>
</dbReference>
<dbReference type="PATRIC" id="fig|1395513.3.peg.3033"/>
<dbReference type="InterPro" id="IPR002575">
    <property type="entry name" value="Aminoglycoside_PTrfase"/>
</dbReference>
<feature type="domain" description="Aminoglycoside phosphotransferase" evidence="1">
    <location>
        <begin position="31"/>
        <end position="259"/>
    </location>
</feature>
<keyword evidence="2" id="KW-0808">Transferase</keyword>
<gene>
    <name evidence="2" type="ORF">P343_14935</name>
</gene>
<name>V6IUP7_9BACL</name>
<dbReference type="PANTHER" id="PTHR21310:SF42">
    <property type="entry name" value="BIFUNCTIONAL AAC_APH"/>
    <property type="match status" value="1"/>
</dbReference>
<organism evidence="2 3">
    <name type="scientific">Sporolactobacillus laevolacticus DSM 442</name>
    <dbReference type="NCBI Taxonomy" id="1395513"/>
    <lineage>
        <taxon>Bacteria</taxon>
        <taxon>Bacillati</taxon>
        <taxon>Bacillota</taxon>
        <taxon>Bacilli</taxon>
        <taxon>Bacillales</taxon>
        <taxon>Sporolactobacillaceae</taxon>
        <taxon>Sporolactobacillus</taxon>
    </lineage>
</organism>
<reference evidence="2 3" key="1">
    <citation type="journal article" date="2013" name="Genome Announc.">
        <title>Genome Sequence of Sporolactobacillus laevolacticus DSM442, an Efficient Polymer-Grade D-Lactate Producer from Agricultural Waste Cottonseed as a Nitrogen Source.</title>
        <authorList>
            <person name="Wang H."/>
            <person name="Wang L."/>
            <person name="Ju J."/>
            <person name="Yu B."/>
            <person name="Ma Y."/>
        </authorList>
    </citation>
    <scope>NUCLEOTIDE SEQUENCE [LARGE SCALE GENOMIC DNA]</scope>
    <source>
        <strain evidence="2 3">DSM 442</strain>
    </source>
</reference>
<proteinExistence type="predicted"/>
<dbReference type="Gene3D" id="3.90.1200.10">
    <property type="match status" value="1"/>
</dbReference>
<evidence type="ECO:0000313" key="3">
    <source>
        <dbReference type="Proteomes" id="UP000018296"/>
    </source>
</evidence>
<dbReference type="Gene3D" id="3.30.200.20">
    <property type="entry name" value="Phosphorylase Kinase, domain 1"/>
    <property type="match status" value="1"/>
</dbReference>
<dbReference type="PANTHER" id="PTHR21310">
    <property type="entry name" value="AMINOGLYCOSIDE PHOSPHOTRANSFERASE-RELATED-RELATED"/>
    <property type="match status" value="1"/>
</dbReference>
<dbReference type="Proteomes" id="UP000018296">
    <property type="component" value="Unassembled WGS sequence"/>
</dbReference>
<evidence type="ECO:0000313" key="2">
    <source>
        <dbReference type="EMBL" id="EST10873.1"/>
    </source>
</evidence>
<protein>
    <submittedName>
        <fullName evidence="2">Phosphotransferase</fullName>
    </submittedName>
</protein>
<evidence type="ECO:0000259" key="1">
    <source>
        <dbReference type="Pfam" id="PF01636"/>
    </source>
</evidence>
<dbReference type="InterPro" id="IPR051678">
    <property type="entry name" value="AGP_Transferase"/>
</dbReference>
<dbReference type="EMBL" id="AWTC01000016">
    <property type="protein sequence ID" value="EST10873.1"/>
    <property type="molecule type" value="Genomic_DNA"/>
</dbReference>
<dbReference type="RefSeq" id="WP_023511212.1">
    <property type="nucleotide sequence ID" value="NZ_AWTC01000016.1"/>
</dbReference>
<sequence length="303" mass="34109">MANIWDPEQVVSEKLAKELVERQFPDLSPVTVTTLGEGYDNTVYLVNDCYVFRFPRRQIAVNLLNTEKGLLPKLAGTLPLQIAEPIYFGEPVEKVYPWPFMGYKLVRGNLPGVLTEEKRVESAVVLAKFLRALHDFPVDQAKALGVPPDMLGRLDIGKRKTALLERIDQMEALNLYGNVHNLRRYVEGTGPVALSEQQCLVHGDMHIRNLIVDGHHMVTGVIDWGDVHIGDPAVDLSIIYSFLPKRGWNLFFEHYGRVDDSTKALAKWKAAFTTVSLLMYGHDIGDQEIVEACSQSLDLILEK</sequence>
<accession>V6IUP7</accession>